<gene>
    <name evidence="1" type="ORF">HCR76_14625</name>
</gene>
<evidence type="ECO:0000313" key="2">
    <source>
        <dbReference type="Proteomes" id="UP000662814"/>
    </source>
</evidence>
<dbReference type="Pfam" id="PF13376">
    <property type="entry name" value="OmdA"/>
    <property type="match status" value="1"/>
</dbReference>
<protein>
    <submittedName>
        <fullName evidence="1">YdeI/OmpD-associated family protein</fullName>
    </submittedName>
</protein>
<reference evidence="1 2" key="1">
    <citation type="submission" date="2020-12" db="EMBL/GenBank/DDBJ databases">
        <title>Microbacterium sp. HY060.</title>
        <authorList>
            <person name="Zhou J."/>
        </authorList>
    </citation>
    <scope>NUCLEOTIDE SEQUENCE [LARGE SCALE GENOMIC DNA]</scope>
    <source>
        <strain evidence="1 2">HY60</strain>
    </source>
</reference>
<dbReference type="EMBL" id="CP061169">
    <property type="protein sequence ID" value="QPZ38016.1"/>
    <property type="molecule type" value="Genomic_DNA"/>
</dbReference>
<accession>A0ABX6YGY2</accession>
<evidence type="ECO:0000313" key="1">
    <source>
        <dbReference type="EMBL" id="QPZ38016.1"/>
    </source>
</evidence>
<dbReference type="Proteomes" id="UP000662814">
    <property type="component" value="Chromosome"/>
</dbReference>
<name>A0ABX6YGY2_9MICO</name>
<dbReference type="RefSeq" id="WP_166987694.1">
    <property type="nucleotide sequence ID" value="NZ_CP061169.1"/>
</dbReference>
<organism evidence="1 2">
    <name type="scientific">Paramicrobacterium chengjingii</name>
    <dbReference type="NCBI Taxonomy" id="2769067"/>
    <lineage>
        <taxon>Bacteria</taxon>
        <taxon>Bacillati</taxon>
        <taxon>Actinomycetota</taxon>
        <taxon>Actinomycetes</taxon>
        <taxon>Micrococcales</taxon>
        <taxon>Microbacteriaceae</taxon>
        <taxon>Paramicrobacterium</taxon>
    </lineage>
</organism>
<proteinExistence type="predicted"/>
<keyword evidence="2" id="KW-1185">Reference proteome</keyword>
<sequence>MVDGEPLRFDDAAAWEAWLVEHYATSSGVELAIAKAHSSAASVTHSEALEVALCYGWIDGVRNRIDQSWFAQSYMPRREGSRWSLLNRERADALIAAGRMRPAGQREIDRAKAAGSWESAYAPQSTMQISPELEAALAENPRAFDFFETLSGRNRYAVLFRVSTAKKAETRASRAAAMVEMLERGETVYPQ</sequence>